<dbReference type="Proteomes" id="UP000269041">
    <property type="component" value="Unassembled WGS sequence"/>
</dbReference>
<gene>
    <name evidence="1" type="ORF">EJA03_18580</name>
</gene>
<reference evidence="1 2" key="1">
    <citation type="submission" date="2018-12" db="EMBL/GenBank/DDBJ databases">
        <title>Genomic taxonomy of the Vibrionaceae family.</title>
        <authorList>
            <person name="Gomez-Gil B."/>
            <person name="Enciso-Ibarra K."/>
        </authorList>
    </citation>
    <scope>NUCLEOTIDE SEQUENCE [LARGE SCALE GENOMIC DNA]</scope>
    <source>
        <strain evidence="1 2">CAIM 594</strain>
    </source>
</reference>
<organism evidence="1 2">
    <name type="scientific">Vibrio pectenicida</name>
    <dbReference type="NCBI Taxonomy" id="62763"/>
    <lineage>
        <taxon>Bacteria</taxon>
        <taxon>Pseudomonadati</taxon>
        <taxon>Pseudomonadota</taxon>
        <taxon>Gammaproteobacteria</taxon>
        <taxon>Vibrionales</taxon>
        <taxon>Vibrionaceae</taxon>
        <taxon>Vibrio</taxon>
    </lineage>
</organism>
<evidence type="ECO:0000313" key="1">
    <source>
        <dbReference type="EMBL" id="RSD29131.1"/>
    </source>
</evidence>
<evidence type="ECO:0000313" key="2">
    <source>
        <dbReference type="Proteomes" id="UP000269041"/>
    </source>
</evidence>
<dbReference type="OrthoDB" id="5848333at2"/>
<comment type="caution">
    <text evidence="1">The sequence shown here is derived from an EMBL/GenBank/DDBJ whole genome shotgun (WGS) entry which is preliminary data.</text>
</comment>
<dbReference type="EMBL" id="RSFA01000135">
    <property type="protein sequence ID" value="RSD29131.1"/>
    <property type="molecule type" value="Genomic_DNA"/>
</dbReference>
<dbReference type="RefSeq" id="WP_125323235.1">
    <property type="nucleotide sequence ID" value="NZ_AP024890.1"/>
</dbReference>
<evidence type="ECO:0008006" key="3">
    <source>
        <dbReference type="Google" id="ProtNLM"/>
    </source>
</evidence>
<sequence>MISATTKIAKIPSNRSIYSEGEHNPTIESLLNGATNGMKLNDSLNDSTPKNHLDMLFSLAKTDHQESIELLQNLSCSSGEIALYSQDLLCKLIARENETSYEAACSVRSGCQVLVTKYSSGIITDEVLNTHPKLLLFAASKIKGDEGKVDTTPSLLVKSKIEAFNRKKIKPQWWLDIKLENGQFSTPKPDDIKDKDYLVEKLDLLEDGACQFRAALVIKYAKQDWLTADKASILHKIEDCTDPNQKPISDLVKQSICDALNDIINIVGLNVPAQFKDAFEEEHFAENIYTETIQSKHFNLYSRAGIEAAINKDSSTEQEKYFLDLLTDIIGQKLVKALSIPLSSKENKAYAVPTGNHYNLIVPVDYFSKTQTM</sequence>
<name>A0A427TXD8_9VIBR</name>
<keyword evidence="2" id="KW-1185">Reference proteome</keyword>
<accession>A0A427TXD8</accession>
<proteinExistence type="predicted"/>
<protein>
    <recommendedName>
        <fullName evidence="3">OTU domain-containing protein</fullName>
    </recommendedName>
</protein>
<dbReference type="AlphaFoldDB" id="A0A427TXD8"/>